<keyword evidence="1" id="KW-0285">Flavoprotein</keyword>
<dbReference type="SUPFAM" id="SSF51679">
    <property type="entry name" value="Bacterial luciferase-like"/>
    <property type="match status" value="1"/>
</dbReference>
<keyword evidence="3" id="KW-0560">Oxidoreductase</keyword>
<evidence type="ECO:0000256" key="3">
    <source>
        <dbReference type="ARBA" id="ARBA00023002"/>
    </source>
</evidence>
<evidence type="ECO:0000313" key="7">
    <source>
        <dbReference type="Proteomes" id="UP000179467"/>
    </source>
</evidence>
<sequence length="384" mass="43299">MKFHLMQTGVVGRRQEIEAGMAGQRPELYQRFLEEVKGYVKLGDELGFFGYCQPEHHLQIEGFEANNHPGMFSLFVGQHCKRMHAGIMGYTMTTHNPVRVAEEIATLDHMLQGRLYCGFTRGYHARWVDSYAAKEGISATTPDNVKARDEQDAKNRSLFEEGVRVVKKAWTNDVFSHKGDNWQFPPEGGSAGHPAYAKFGKGQDENGIVREIGIAPLPYQRPHPPIYGGFAASGRTIDFWAEEGGKLIVLSDNLDFCEKLNERYIATAAKNGREATNADASAWGGFLMLTDDKDRARQLMEEHMWFWDEWFIPHGQRPPNVLIGSADEIADKIGKAHDRLGFNELFLMFGQGHLEPEANQEELEQFIAKVAPRFSTKDAEGTFV</sequence>
<organism evidence="6 7">
    <name type="scientific">Edaphosphingomonas haloaromaticamans</name>
    <dbReference type="NCBI Taxonomy" id="653954"/>
    <lineage>
        <taxon>Bacteria</taxon>
        <taxon>Pseudomonadati</taxon>
        <taxon>Pseudomonadota</taxon>
        <taxon>Alphaproteobacteria</taxon>
        <taxon>Sphingomonadales</taxon>
        <taxon>Rhizorhabdaceae</taxon>
        <taxon>Edaphosphingomonas</taxon>
    </lineage>
</organism>
<dbReference type="Proteomes" id="UP000179467">
    <property type="component" value="Unassembled WGS sequence"/>
</dbReference>
<proteinExistence type="predicted"/>
<dbReference type="AlphaFoldDB" id="A0A1S1H886"/>
<dbReference type="PANTHER" id="PTHR42847">
    <property type="entry name" value="ALKANESULFONATE MONOOXYGENASE"/>
    <property type="match status" value="1"/>
</dbReference>
<dbReference type="InterPro" id="IPR011251">
    <property type="entry name" value="Luciferase-like_dom"/>
</dbReference>
<keyword evidence="4 6" id="KW-0503">Monooxygenase</keyword>
<comment type="caution">
    <text evidence="6">The sequence shown here is derived from an EMBL/GenBank/DDBJ whole genome shotgun (WGS) entry which is preliminary data.</text>
</comment>
<gene>
    <name evidence="6" type="ORF">BHE75_00226</name>
</gene>
<evidence type="ECO:0000256" key="1">
    <source>
        <dbReference type="ARBA" id="ARBA00022630"/>
    </source>
</evidence>
<reference evidence="6 7" key="1">
    <citation type="submission" date="2016-09" db="EMBL/GenBank/DDBJ databases">
        <title>Metabolic pathway, cell adaptation mechanisms and a novel monoxygenase revealed through proteogenomic-transcription analysis of a Sphingomonas haloaromaticamans strain degrading the fungicide ortho-phenylphenol.</title>
        <authorList>
            <person name="Perruchon C."/>
            <person name="Papadopoulou E.S."/>
            <person name="Rousidou C."/>
            <person name="Vasileiadis S."/>
            <person name="Tanou G."/>
            <person name="Amoutzias G."/>
            <person name="Molassiotis A."/>
            <person name="Karpouzas D.G."/>
        </authorList>
    </citation>
    <scope>NUCLEOTIDE SEQUENCE [LARGE SCALE GENOMIC DNA]</scope>
    <source>
        <strain evidence="6 7">P3</strain>
    </source>
</reference>
<dbReference type="Gene3D" id="3.20.20.30">
    <property type="entry name" value="Luciferase-like domain"/>
    <property type="match status" value="1"/>
</dbReference>
<dbReference type="InterPro" id="IPR036661">
    <property type="entry name" value="Luciferase-like_sf"/>
</dbReference>
<dbReference type="Pfam" id="PF00296">
    <property type="entry name" value="Bac_luciferase"/>
    <property type="match status" value="1"/>
</dbReference>
<protein>
    <submittedName>
        <fullName evidence="6">Luciferase-like monooxygenase</fullName>
    </submittedName>
</protein>
<dbReference type="OrthoDB" id="9776438at2"/>
<dbReference type="GO" id="GO:0046306">
    <property type="term" value="P:alkanesulfonate catabolic process"/>
    <property type="evidence" value="ECO:0007669"/>
    <property type="project" value="TreeGrafter"/>
</dbReference>
<keyword evidence="7" id="KW-1185">Reference proteome</keyword>
<dbReference type="GO" id="GO:0008726">
    <property type="term" value="F:alkanesulfonate monooxygenase activity"/>
    <property type="evidence" value="ECO:0007669"/>
    <property type="project" value="TreeGrafter"/>
</dbReference>
<feature type="domain" description="Luciferase-like" evidence="5">
    <location>
        <begin position="32"/>
        <end position="305"/>
    </location>
</feature>
<evidence type="ECO:0000259" key="5">
    <source>
        <dbReference type="Pfam" id="PF00296"/>
    </source>
</evidence>
<dbReference type="PANTHER" id="PTHR42847:SF4">
    <property type="entry name" value="ALKANESULFONATE MONOOXYGENASE-RELATED"/>
    <property type="match status" value="1"/>
</dbReference>
<dbReference type="InterPro" id="IPR050172">
    <property type="entry name" value="SsuD_RutA_monooxygenase"/>
</dbReference>
<evidence type="ECO:0000313" key="6">
    <source>
        <dbReference type="EMBL" id="OHT18255.1"/>
    </source>
</evidence>
<accession>A0A1S1H886</accession>
<evidence type="ECO:0000256" key="4">
    <source>
        <dbReference type="ARBA" id="ARBA00023033"/>
    </source>
</evidence>
<name>A0A1S1H886_9SPHN</name>
<dbReference type="EMBL" id="MIPT01000001">
    <property type="protein sequence ID" value="OHT18255.1"/>
    <property type="molecule type" value="Genomic_DNA"/>
</dbReference>
<keyword evidence="2" id="KW-0288">FMN</keyword>
<evidence type="ECO:0000256" key="2">
    <source>
        <dbReference type="ARBA" id="ARBA00022643"/>
    </source>
</evidence>